<evidence type="ECO:0000313" key="8">
    <source>
        <dbReference type="Proteomes" id="UP000265540"/>
    </source>
</evidence>
<dbReference type="Proteomes" id="UP000265540">
    <property type="component" value="Unassembled WGS sequence"/>
</dbReference>
<gene>
    <name evidence="5 7" type="primary">truB</name>
    <name evidence="7" type="ORF">C4561_02380</name>
</gene>
<evidence type="ECO:0000256" key="1">
    <source>
        <dbReference type="ARBA" id="ARBA00000385"/>
    </source>
</evidence>
<dbReference type="GO" id="GO:0160148">
    <property type="term" value="F:tRNA pseudouridine(55) synthase activity"/>
    <property type="evidence" value="ECO:0007669"/>
    <property type="project" value="UniProtKB-EC"/>
</dbReference>
<protein>
    <recommendedName>
        <fullName evidence="5">tRNA pseudouridine synthase B</fullName>
        <ecNumber evidence="5">5.4.99.25</ecNumber>
    </recommendedName>
    <alternativeName>
        <fullName evidence="5">tRNA pseudouridine(55) synthase</fullName>
        <shortName evidence="5">Psi55 synthase</shortName>
    </alternativeName>
    <alternativeName>
        <fullName evidence="5">tRNA pseudouridylate synthase</fullName>
    </alternativeName>
    <alternativeName>
        <fullName evidence="5">tRNA-uridine isomerase</fullName>
    </alternativeName>
</protein>
<comment type="caution">
    <text evidence="7">The sequence shown here is derived from an EMBL/GenBank/DDBJ whole genome shotgun (WGS) entry which is preliminary data.</text>
</comment>
<dbReference type="GO" id="GO:0003723">
    <property type="term" value="F:RNA binding"/>
    <property type="evidence" value="ECO:0007669"/>
    <property type="project" value="InterPro"/>
</dbReference>
<dbReference type="InterPro" id="IPR002501">
    <property type="entry name" value="PsdUridine_synth_N"/>
</dbReference>
<dbReference type="AlphaFoldDB" id="A0A3A4ZDT5"/>
<evidence type="ECO:0000256" key="3">
    <source>
        <dbReference type="ARBA" id="ARBA00022694"/>
    </source>
</evidence>
<proteinExistence type="inferred from homology"/>
<dbReference type="GO" id="GO:1990481">
    <property type="term" value="P:mRNA pseudouridine synthesis"/>
    <property type="evidence" value="ECO:0007669"/>
    <property type="project" value="TreeGrafter"/>
</dbReference>
<keyword evidence="3 5" id="KW-0819">tRNA processing</keyword>
<comment type="similarity">
    <text evidence="2 5">Belongs to the pseudouridine synthase TruB family. Type 1 subfamily.</text>
</comment>
<dbReference type="EMBL" id="QZJF01000012">
    <property type="protein sequence ID" value="RJR27375.1"/>
    <property type="molecule type" value="Genomic_DNA"/>
</dbReference>
<dbReference type="HAMAP" id="MF_01080">
    <property type="entry name" value="TruB_bact"/>
    <property type="match status" value="1"/>
</dbReference>
<reference evidence="7 8" key="1">
    <citation type="journal article" date="2017" name="ISME J.">
        <title>Energy and carbon metabolisms in a deep terrestrial subsurface fluid microbial community.</title>
        <authorList>
            <person name="Momper L."/>
            <person name="Jungbluth S.P."/>
            <person name="Lee M.D."/>
            <person name="Amend J.P."/>
        </authorList>
    </citation>
    <scope>NUCLEOTIDE SEQUENCE [LARGE SCALE GENOMIC DNA]</scope>
    <source>
        <strain evidence="7">SURF_46</strain>
    </source>
</reference>
<evidence type="ECO:0000259" key="6">
    <source>
        <dbReference type="Pfam" id="PF01509"/>
    </source>
</evidence>
<dbReference type="NCBIfam" id="TIGR00431">
    <property type="entry name" value="TruB"/>
    <property type="match status" value="1"/>
</dbReference>
<evidence type="ECO:0000256" key="2">
    <source>
        <dbReference type="ARBA" id="ARBA00005642"/>
    </source>
</evidence>
<keyword evidence="4 5" id="KW-0413">Isomerase</keyword>
<accession>A0A3A4ZDT5</accession>
<dbReference type="InterPro" id="IPR014780">
    <property type="entry name" value="tRNA_psdUridine_synth_TruB"/>
</dbReference>
<evidence type="ECO:0000256" key="5">
    <source>
        <dbReference type="HAMAP-Rule" id="MF_01080"/>
    </source>
</evidence>
<evidence type="ECO:0000256" key="4">
    <source>
        <dbReference type="ARBA" id="ARBA00023235"/>
    </source>
</evidence>
<feature type="active site" description="Nucleophile" evidence="5">
    <location>
        <position position="49"/>
    </location>
</feature>
<evidence type="ECO:0000313" key="7">
    <source>
        <dbReference type="EMBL" id="RJR27375.1"/>
    </source>
</evidence>
<feature type="domain" description="Pseudouridine synthase II N-terminal" evidence="6">
    <location>
        <begin position="34"/>
        <end position="198"/>
    </location>
</feature>
<organism evidence="7 8">
    <name type="scientific">candidate division WWE3 bacterium</name>
    <dbReference type="NCBI Taxonomy" id="2053526"/>
    <lineage>
        <taxon>Bacteria</taxon>
        <taxon>Katanobacteria</taxon>
    </lineage>
</organism>
<dbReference type="PANTHER" id="PTHR13767">
    <property type="entry name" value="TRNA-PSEUDOURIDINE SYNTHASE"/>
    <property type="match status" value="1"/>
</dbReference>
<comment type="function">
    <text evidence="5">Responsible for synthesis of pseudouridine from uracil-55 in the psi GC loop of transfer RNAs.</text>
</comment>
<dbReference type="GO" id="GO:0031119">
    <property type="term" value="P:tRNA pseudouridine synthesis"/>
    <property type="evidence" value="ECO:0007669"/>
    <property type="project" value="UniProtKB-UniRule"/>
</dbReference>
<dbReference type="Gene3D" id="3.30.2350.10">
    <property type="entry name" value="Pseudouridine synthase"/>
    <property type="match status" value="1"/>
</dbReference>
<dbReference type="PANTHER" id="PTHR13767:SF2">
    <property type="entry name" value="PSEUDOURIDYLATE SYNTHASE TRUB1"/>
    <property type="match status" value="1"/>
</dbReference>
<dbReference type="EC" id="5.4.99.25" evidence="5"/>
<name>A0A3A4ZDT5_UNCKA</name>
<sequence length="239" mass="26682">MIVVVSRTWHNVKVILNIYKPKGITSFDIVYQLRKKSGIKKVGHAGTLDPLAEGVLVVLTGSDTKKQDEVLKTEKEYVAEIGFGICSETNDLEVIPEIANIPSLDYVKKVLPPVLNSFTGQIEQRVPLYSAVKVSGKPLYRRARSGKPVDTEQLPIKTVSIYTIEILRFENKEITTVEGVKQIPTVKLNVRCSHGTYIRSLARDIGEKIGSRGTLVSLVRTKVGIYMIDTAKRIEELEF</sequence>
<dbReference type="InterPro" id="IPR020103">
    <property type="entry name" value="PsdUridine_synth_cat_dom_sf"/>
</dbReference>
<dbReference type="Pfam" id="PF01509">
    <property type="entry name" value="TruB_N"/>
    <property type="match status" value="1"/>
</dbReference>
<dbReference type="SUPFAM" id="SSF55120">
    <property type="entry name" value="Pseudouridine synthase"/>
    <property type="match status" value="1"/>
</dbReference>
<comment type="catalytic activity">
    <reaction evidence="1 5">
        <text>uridine(55) in tRNA = pseudouridine(55) in tRNA</text>
        <dbReference type="Rhea" id="RHEA:42532"/>
        <dbReference type="Rhea" id="RHEA-COMP:10101"/>
        <dbReference type="Rhea" id="RHEA-COMP:10102"/>
        <dbReference type="ChEBI" id="CHEBI:65314"/>
        <dbReference type="ChEBI" id="CHEBI:65315"/>
        <dbReference type="EC" id="5.4.99.25"/>
    </reaction>
</comment>